<gene>
    <name evidence="2" type="ORF">EV44_g1668</name>
</gene>
<evidence type="ECO:0000313" key="2">
    <source>
        <dbReference type="EMBL" id="KHJ35553.1"/>
    </source>
</evidence>
<comment type="caution">
    <text evidence="2">The sequence shown here is derived from an EMBL/GenBank/DDBJ whole genome shotgun (WGS) entry which is preliminary data.</text>
</comment>
<dbReference type="Proteomes" id="UP000030854">
    <property type="component" value="Unassembled WGS sequence"/>
</dbReference>
<name>A0A0B1PBC5_UNCNE</name>
<organism evidence="2 3">
    <name type="scientific">Uncinula necator</name>
    <name type="common">Grape powdery mildew</name>
    <dbReference type="NCBI Taxonomy" id="52586"/>
    <lineage>
        <taxon>Eukaryota</taxon>
        <taxon>Fungi</taxon>
        <taxon>Dikarya</taxon>
        <taxon>Ascomycota</taxon>
        <taxon>Pezizomycotina</taxon>
        <taxon>Leotiomycetes</taxon>
        <taxon>Erysiphales</taxon>
        <taxon>Erysiphaceae</taxon>
        <taxon>Erysiphe</taxon>
    </lineage>
</organism>
<evidence type="ECO:0000313" key="3">
    <source>
        <dbReference type="Proteomes" id="UP000030854"/>
    </source>
</evidence>
<feature type="region of interest" description="Disordered" evidence="1">
    <location>
        <begin position="257"/>
        <end position="338"/>
    </location>
</feature>
<feature type="compositionally biased region" description="Basic and acidic residues" evidence="1">
    <location>
        <begin position="284"/>
        <end position="297"/>
    </location>
</feature>
<feature type="compositionally biased region" description="Polar residues" evidence="1">
    <location>
        <begin position="320"/>
        <end position="334"/>
    </location>
</feature>
<dbReference type="AlphaFoldDB" id="A0A0B1PBC5"/>
<accession>A0A0B1PBC5</accession>
<dbReference type="STRING" id="52586.A0A0B1PBC5"/>
<feature type="compositionally biased region" description="Polar residues" evidence="1">
    <location>
        <begin position="350"/>
        <end position="363"/>
    </location>
</feature>
<keyword evidence="3" id="KW-1185">Reference proteome</keyword>
<feature type="compositionally biased region" description="Basic and acidic residues" evidence="1">
    <location>
        <begin position="385"/>
        <end position="413"/>
    </location>
</feature>
<dbReference type="HOGENOM" id="CLU_055147_0_0_1"/>
<proteinExistence type="predicted"/>
<protein>
    <submittedName>
        <fullName evidence="2">Putative endo-beta-glucanase</fullName>
    </submittedName>
</protein>
<reference evidence="2 3" key="1">
    <citation type="journal article" date="2014" name="BMC Genomics">
        <title>Adaptive genomic structural variation in the grape powdery mildew pathogen, Erysiphe necator.</title>
        <authorList>
            <person name="Jones L."/>
            <person name="Riaz S."/>
            <person name="Morales-Cruz A."/>
            <person name="Amrine K.C."/>
            <person name="McGuire B."/>
            <person name="Gubler W.D."/>
            <person name="Walker M.A."/>
            <person name="Cantu D."/>
        </authorList>
    </citation>
    <scope>NUCLEOTIDE SEQUENCE [LARGE SCALE GENOMIC DNA]</scope>
    <source>
        <strain evidence="3">c</strain>
    </source>
</reference>
<sequence length="413" mass="46944">MSELNSSTREYFLSHSRLKIHTTSICAEKQVTMVLPNASNQTSDQSFDDEPPSDTDLYDDSKSSSSKSQYFIDTTNLPKPIPFIGSLLGYPRRFKQEVHLKVLLASRELGRTLKQDEVDALAYWLAKRQAITSWGAPVGFAGGCWRAYDTAKTHRFPFWQPSSNNFKVNQFGPLRGHPAILCWHTLRALAYGLTGDFIGRLLFGSYAMSTSAVGASNDPRLYEYMNSIKDKVRELSAKDKRTRDPVDNFGRLAEKPYENTVDDSNPTSNEGMFYNELYSPSDQTSDKKDFPKTERWKMAKPVPPLPQKIETDPFDDIYKSSPSGVSEMSDNSGAEDSRVSVWERIRSGQHTPLSNSLSKSSRTPWPKLTQKNKSDYDEFSYSQTDEERSYAENEAQQKFDARIDRERNGRNTT</sequence>
<dbReference type="OMA" id="GRFNPNE"/>
<feature type="compositionally biased region" description="Acidic residues" evidence="1">
    <location>
        <begin position="46"/>
        <end position="58"/>
    </location>
</feature>
<feature type="region of interest" description="Disordered" evidence="1">
    <location>
        <begin position="350"/>
        <end position="413"/>
    </location>
</feature>
<dbReference type="EMBL" id="JNVN01000352">
    <property type="protein sequence ID" value="KHJ35553.1"/>
    <property type="molecule type" value="Genomic_DNA"/>
</dbReference>
<evidence type="ECO:0000256" key="1">
    <source>
        <dbReference type="SAM" id="MobiDB-lite"/>
    </source>
</evidence>
<feature type="region of interest" description="Disordered" evidence="1">
    <location>
        <begin position="39"/>
        <end position="66"/>
    </location>
</feature>